<dbReference type="GO" id="GO:0005829">
    <property type="term" value="C:cytosol"/>
    <property type="evidence" value="ECO:0007669"/>
    <property type="project" value="TreeGrafter"/>
</dbReference>
<comment type="similarity">
    <text evidence="1">To bacterial alkanal monooxygenase alpha and beta chains.</text>
</comment>
<dbReference type="CDD" id="cd00347">
    <property type="entry name" value="Flavin_utilizing_monoxygenases"/>
    <property type="match status" value="1"/>
</dbReference>
<evidence type="ECO:0000256" key="1">
    <source>
        <dbReference type="ARBA" id="ARBA00007789"/>
    </source>
</evidence>
<reference evidence="3 4" key="1">
    <citation type="submission" date="2013-12" db="EMBL/GenBank/DDBJ databases">
        <title>Annotated genome of Streptomyces scopuliridis.</title>
        <authorList>
            <person name="Olson J.B."/>
        </authorList>
    </citation>
    <scope>NUCLEOTIDE SEQUENCE [LARGE SCALE GENOMIC DNA]</scope>
    <source>
        <strain evidence="3 4">RB72</strain>
    </source>
</reference>
<feature type="domain" description="Luciferase-like" evidence="2">
    <location>
        <begin position="21"/>
        <end position="306"/>
    </location>
</feature>
<dbReference type="Proteomes" id="UP000245992">
    <property type="component" value="Unassembled WGS sequence"/>
</dbReference>
<dbReference type="SUPFAM" id="SSF51679">
    <property type="entry name" value="Bacterial luciferase-like"/>
    <property type="match status" value="1"/>
</dbReference>
<dbReference type="STRING" id="1440053.GCA_000718095_01383"/>
<keyword evidence="4" id="KW-1185">Reference proteome</keyword>
<dbReference type="FunFam" id="3.20.20.30:FF:000002">
    <property type="entry name" value="LLM class flavin-dependent oxidoreductase"/>
    <property type="match status" value="1"/>
</dbReference>
<dbReference type="Pfam" id="PF00296">
    <property type="entry name" value="Bac_luciferase"/>
    <property type="match status" value="1"/>
</dbReference>
<dbReference type="AlphaFoldDB" id="A0A2T7SN91"/>
<dbReference type="PANTHER" id="PTHR30137">
    <property type="entry name" value="LUCIFERASE-LIKE MONOOXYGENASE"/>
    <property type="match status" value="1"/>
</dbReference>
<dbReference type="InterPro" id="IPR050766">
    <property type="entry name" value="Bact_Lucif_Oxidored"/>
</dbReference>
<dbReference type="GO" id="GO:0016705">
    <property type="term" value="F:oxidoreductase activity, acting on paired donors, with incorporation or reduction of molecular oxygen"/>
    <property type="evidence" value="ECO:0007669"/>
    <property type="project" value="InterPro"/>
</dbReference>
<dbReference type="OrthoDB" id="9780518at2"/>
<dbReference type="InterPro" id="IPR036661">
    <property type="entry name" value="Luciferase-like_sf"/>
</dbReference>
<protein>
    <recommendedName>
        <fullName evidence="2">Luciferase-like domain-containing protein</fullName>
    </recommendedName>
</protein>
<dbReference type="NCBIfam" id="TIGR03558">
    <property type="entry name" value="oxido_grp_1"/>
    <property type="match status" value="1"/>
</dbReference>
<name>A0A2T7SN91_9ACTN</name>
<dbReference type="RefSeq" id="WP_051745588.1">
    <property type="nucleotide sequence ID" value="NZ_AZSP01000390.1"/>
</dbReference>
<evidence type="ECO:0000313" key="3">
    <source>
        <dbReference type="EMBL" id="PVE04368.1"/>
    </source>
</evidence>
<evidence type="ECO:0000313" key="4">
    <source>
        <dbReference type="Proteomes" id="UP000245992"/>
    </source>
</evidence>
<dbReference type="InterPro" id="IPR011251">
    <property type="entry name" value="Luciferase-like_dom"/>
</dbReference>
<evidence type="ECO:0000259" key="2">
    <source>
        <dbReference type="Pfam" id="PF00296"/>
    </source>
</evidence>
<gene>
    <name evidence="3" type="ORF">Y717_11990</name>
</gene>
<comment type="caution">
    <text evidence="3">The sequence shown here is derived from an EMBL/GenBank/DDBJ whole genome shotgun (WGS) entry which is preliminary data.</text>
</comment>
<accession>A0A2T7SN91</accession>
<dbReference type="PANTHER" id="PTHR30137:SF6">
    <property type="entry name" value="LUCIFERASE-LIKE MONOOXYGENASE"/>
    <property type="match status" value="1"/>
</dbReference>
<organism evidence="3 4">
    <name type="scientific">Streptomyces scopuliridis RB72</name>
    <dbReference type="NCBI Taxonomy" id="1440053"/>
    <lineage>
        <taxon>Bacteria</taxon>
        <taxon>Bacillati</taxon>
        <taxon>Actinomycetota</taxon>
        <taxon>Actinomycetes</taxon>
        <taxon>Kitasatosporales</taxon>
        <taxon>Streptomycetaceae</taxon>
        <taxon>Streptomyces</taxon>
    </lineage>
</organism>
<dbReference type="InterPro" id="IPR019949">
    <property type="entry name" value="CmoO-like"/>
</dbReference>
<sequence length="360" mass="38286">MSESRRIPLSALDTAPVFEGSTPTQALRGSLALAPEVKRLGYTRYWFAEHHNTPSLATSSPAVLIGRVASLTSTLRVGSGGVMLPNHPPLVVAEQFGTLEAMYPGRIDLGIGRAPGTDPVTARALRRDAAFDFPQQIAELVEYFTSSGPGRPASGIAAIPAHENQPPIWMLGSSPNSARFAGVLGLPFAFAFHFSPHAAEAALAAYRDAFRPSAHVDRPHAILAGFGIVAESDDEAEWPAGPVKLFTARGRQNPHGLFPRPEEAAAYTYSSGESALIRELFGPQLIGSPETVRKQTVELLARTGADELMIATSVHDHTARVRSYQLLAEALAPEGIGAGPRTGIEAQIGRTGPRTLANRP</sequence>
<proteinExistence type="predicted"/>
<dbReference type="Gene3D" id="3.20.20.30">
    <property type="entry name" value="Luciferase-like domain"/>
    <property type="match status" value="1"/>
</dbReference>
<dbReference type="EMBL" id="AZSP01000390">
    <property type="protein sequence ID" value="PVE04368.1"/>
    <property type="molecule type" value="Genomic_DNA"/>
</dbReference>